<reference evidence="1 2" key="1">
    <citation type="submission" date="2020-04" db="EMBL/GenBank/DDBJ databases">
        <authorList>
            <person name="Alioto T."/>
            <person name="Alioto T."/>
            <person name="Gomez Garrido J."/>
        </authorList>
    </citation>
    <scope>NUCLEOTIDE SEQUENCE [LARGE SCALE GENOMIC DNA]</scope>
</reference>
<dbReference type="SUPFAM" id="SSF52047">
    <property type="entry name" value="RNI-like"/>
    <property type="match status" value="1"/>
</dbReference>
<evidence type="ECO:0008006" key="3">
    <source>
        <dbReference type="Google" id="ProtNLM"/>
    </source>
</evidence>
<dbReference type="Gene3D" id="3.80.10.10">
    <property type="entry name" value="Ribonuclease Inhibitor"/>
    <property type="match status" value="1"/>
</dbReference>
<gene>
    <name evidence="1" type="ORF">CLODIP_2_CD13523</name>
</gene>
<name>A0A8S1DM15_9INSE</name>
<dbReference type="EMBL" id="CADEPI010000372">
    <property type="protein sequence ID" value="CAB3384787.1"/>
    <property type="molecule type" value="Genomic_DNA"/>
</dbReference>
<dbReference type="Proteomes" id="UP000494165">
    <property type="component" value="Unassembled WGS sequence"/>
</dbReference>
<keyword evidence="2" id="KW-1185">Reference proteome</keyword>
<dbReference type="InterPro" id="IPR032675">
    <property type="entry name" value="LRR_dom_sf"/>
</dbReference>
<evidence type="ECO:0000313" key="1">
    <source>
        <dbReference type="EMBL" id="CAB3384787.1"/>
    </source>
</evidence>
<evidence type="ECO:0000313" key="2">
    <source>
        <dbReference type="Proteomes" id="UP000494165"/>
    </source>
</evidence>
<protein>
    <recommendedName>
        <fullName evidence="3">F-box domain-containing protein</fullName>
    </recommendedName>
</protein>
<proteinExistence type="predicted"/>
<sequence length="550" mass="64212">MNYDQLFLLAVERTWRLENERGWMELVDQDIVENIADENQQQRLLTLPDNRRRNVLSKFMKERCTKGNGNMEEFENRLKALKLLLTPQTVEIKIDGLMTFSPQDAKEIHFLKVLRLISKDAPNLQTFSVFLEIRADREILDKIISFKSLHNLDFSKTTVTYSELSQICRELENLQHVNIQIWSEGELHLDVEDFKNSFRRLKTFLFTIQNDVHRQSSKKAEKEFWRLCVRELPHLEIVGRVADDPVVTHGQLRVIELPASTSNLRHLVTRPNNLGMHLAFPNVTHLNIDFWDLADQSAINAMLQFSSRIESLILVTPPIEVVVSSFLSKYGCTLKNLVINNSWMALRYLFEPIIRLCPHLKKLTLLNVEMVDDLMRPAGTLQELTHFEWYPPKRHYSGRCATLSSFLKIAPNLQSLRLRNEWFWPEDLKIISNLIAEQKILQKLEQLHFDHLSDLEIPSDYKTNPEFQQFAAFFPVLSGFIKYAIALCPVLKDVYIFVQSHEDDLETFIEEKYGENASSLTDETLNEEALFMLGEENLVQFIRVFNPHLA</sequence>
<dbReference type="AlphaFoldDB" id="A0A8S1DM15"/>
<organism evidence="1 2">
    <name type="scientific">Cloeon dipterum</name>
    <dbReference type="NCBI Taxonomy" id="197152"/>
    <lineage>
        <taxon>Eukaryota</taxon>
        <taxon>Metazoa</taxon>
        <taxon>Ecdysozoa</taxon>
        <taxon>Arthropoda</taxon>
        <taxon>Hexapoda</taxon>
        <taxon>Insecta</taxon>
        <taxon>Pterygota</taxon>
        <taxon>Palaeoptera</taxon>
        <taxon>Ephemeroptera</taxon>
        <taxon>Pisciforma</taxon>
        <taxon>Baetidae</taxon>
        <taxon>Cloeon</taxon>
    </lineage>
</organism>
<comment type="caution">
    <text evidence="1">The sequence shown here is derived from an EMBL/GenBank/DDBJ whole genome shotgun (WGS) entry which is preliminary data.</text>
</comment>
<accession>A0A8S1DM15</accession>